<feature type="transmembrane region" description="Helical" evidence="1">
    <location>
        <begin position="18"/>
        <end position="37"/>
    </location>
</feature>
<protein>
    <submittedName>
        <fullName evidence="2">Uncharacterized protein</fullName>
    </submittedName>
</protein>
<proteinExistence type="predicted"/>
<reference evidence="2" key="1">
    <citation type="submission" date="2014-09" db="EMBL/GenBank/DDBJ databases">
        <authorList>
            <person name="Magalhaes I.L.F."/>
            <person name="Oliveira U."/>
            <person name="Santos F.R."/>
            <person name="Vidigal T.H.D.A."/>
            <person name="Brescovit A.D."/>
            <person name="Santos A.J."/>
        </authorList>
    </citation>
    <scope>NUCLEOTIDE SEQUENCE</scope>
    <source>
        <tissue evidence="2">Shoot tissue taken approximately 20 cm above the soil surface</tissue>
    </source>
</reference>
<evidence type="ECO:0000313" key="2">
    <source>
        <dbReference type="EMBL" id="JAD65632.1"/>
    </source>
</evidence>
<organism evidence="2">
    <name type="scientific">Arundo donax</name>
    <name type="common">Giant reed</name>
    <name type="synonym">Donax arundinaceus</name>
    <dbReference type="NCBI Taxonomy" id="35708"/>
    <lineage>
        <taxon>Eukaryota</taxon>
        <taxon>Viridiplantae</taxon>
        <taxon>Streptophyta</taxon>
        <taxon>Embryophyta</taxon>
        <taxon>Tracheophyta</taxon>
        <taxon>Spermatophyta</taxon>
        <taxon>Magnoliopsida</taxon>
        <taxon>Liliopsida</taxon>
        <taxon>Poales</taxon>
        <taxon>Poaceae</taxon>
        <taxon>PACMAD clade</taxon>
        <taxon>Arundinoideae</taxon>
        <taxon>Arundineae</taxon>
        <taxon>Arundo</taxon>
    </lineage>
</organism>
<dbReference type="EMBL" id="GBRH01232263">
    <property type="protein sequence ID" value="JAD65632.1"/>
    <property type="molecule type" value="Transcribed_RNA"/>
</dbReference>
<evidence type="ECO:0000256" key="1">
    <source>
        <dbReference type="SAM" id="Phobius"/>
    </source>
</evidence>
<dbReference type="AlphaFoldDB" id="A0A0A9C299"/>
<keyword evidence="1" id="KW-0472">Membrane</keyword>
<accession>A0A0A9C299</accession>
<name>A0A0A9C299_ARUDO</name>
<reference evidence="2" key="2">
    <citation type="journal article" date="2015" name="Data Brief">
        <title>Shoot transcriptome of the giant reed, Arundo donax.</title>
        <authorList>
            <person name="Barrero R.A."/>
            <person name="Guerrero F.D."/>
            <person name="Moolhuijzen P."/>
            <person name="Goolsby J.A."/>
            <person name="Tidwell J."/>
            <person name="Bellgard S.E."/>
            <person name="Bellgard M.I."/>
        </authorList>
    </citation>
    <scope>NUCLEOTIDE SEQUENCE</scope>
    <source>
        <tissue evidence="2">Shoot tissue taken approximately 20 cm above the soil surface</tissue>
    </source>
</reference>
<keyword evidence="1" id="KW-0812">Transmembrane</keyword>
<keyword evidence="1" id="KW-1133">Transmembrane helix</keyword>
<sequence>MQHFAIFSSAIVFPPNRFILRFLRLWFYFSTLAFCILKM</sequence>